<evidence type="ECO:0000313" key="2">
    <source>
        <dbReference type="EMBL" id="VDM82025.1"/>
    </source>
</evidence>
<name>A0A3P7LHF5_STRVU</name>
<dbReference type="EMBL" id="UYYB01115665">
    <property type="protein sequence ID" value="VDM82025.1"/>
    <property type="molecule type" value="Genomic_DNA"/>
</dbReference>
<dbReference type="Proteomes" id="UP000270094">
    <property type="component" value="Unassembled WGS sequence"/>
</dbReference>
<sequence>MAAITAMLTIEQVFTVKKDDDRDSIAELVNDAENINPSSPPSQSGEQAADITHNERSNKTPSSDMRQNKEALVEVVVKSSIKRKRVLASSDEEDNAPEYEAKERIPTPELDLPDSPVSLKKKKHRVIVSDSDED</sequence>
<evidence type="ECO:0000313" key="3">
    <source>
        <dbReference type="Proteomes" id="UP000270094"/>
    </source>
</evidence>
<feature type="region of interest" description="Disordered" evidence="1">
    <location>
        <begin position="28"/>
        <end position="71"/>
    </location>
</feature>
<protein>
    <submittedName>
        <fullName evidence="2">Uncharacterized protein</fullName>
    </submittedName>
</protein>
<dbReference type="AlphaFoldDB" id="A0A3P7LHF5"/>
<feature type="compositionally biased region" description="Polar residues" evidence="1">
    <location>
        <begin position="33"/>
        <end position="46"/>
    </location>
</feature>
<gene>
    <name evidence="2" type="ORF">SVUK_LOCUS17023</name>
</gene>
<feature type="region of interest" description="Disordered" evidence="1">
    <location>
        <begin position="83"/>
        <end position="134"/>
    </location>
</feature>
<organism evidence="2 3">
    <name type="scientific">Strongylus vulgaris</name>
    <name type="common">Blood worm</name>
    <dbReference type="NCBI Taxonomy" id="40348"/>
    <lineage>
        <taxon>Eukaryota</taxon>
        <taxon>Metazoa</taxon>
        <taxon>Ecdysozoa</taxon>
        <taxon>Nematoda</taxon>
        <taxon>Chromadorea</taxon>
        <taxon>Rhabditida</taxon>
        <taxon>Rhabditina</taxon>
        <taxon>Rhabditomorpha</taxon>
        <taxon>Strongyloidea</taxon>
        <taxon>Strongylidae</taxon>
        <taxon>Strongylus</taxon>
    </lineage>
</organism>
<reference evidence="2 3" key="1">
    <citation type="submission" date="2018-11" db="EMBL/GenBank/DDBJ databases">
        <authorList>
            <consortium name="Pathogen Informatics"/>
        </authorList>
    </citation>
    <scope>NUCLEOTIDE SEQUENCE [LARGE SCALE GENOMIC DNA]</scope>
</reference>
<proteinExistence type="predicted"/>
<evidence type="ECO:0000256" key="1">
    <source>
        <dbReference type="SAM" id="MobiDB-lite"/>
    </source>
</evidence>
<keyword evidence="3" id="KW-1185">Reference proteome</keyword>
<accession>A0A3P7LHF5</accession>